<evidence type="ECO:0000256" key="1">
    <source>
        <dbReference type="ARBA" id="ARBA00006594"/>
    </source>
</evidence>
<evidence type="ECO:0000256" key="4">
    <source>
        <dbReference type="ARBA" id="ARBA00022679"/>
    </source>
</evidence>
<sequence>MARITLPQLERHLFAAADILRGRMEPSDYRDYIFGMLFLKRASDEFQPEWERVYQERLKATGSKTKALQRADNPDHYPHVFYVPPRARWWTGPHVLDPADPEMTVPGIEGLTAETRGPDGKPMGVGEYLDIALVALQEVNSRLSGVASHIQFNAVAGNKSRFTSSELLALIRHFSLYRLRNDDFEFPDMLGAAYEYLLGRFADSAGQSGGEFYTPRSVVRMLVRLVDPRPMDRVYDPCMGSGGMLIAAREYVEEHGGNPDELGIYGQDRNPASWSMASMNMVLHGIRRFDLQHGDTLTEPLHLDENKRLSTFTKVLSNPPFSQPYDRVQVAAADDLHGTRMRWGWAPDKGKKADLMFVQHMVSVLEERGVAAVVMPHGVLFRGSKEKDIRERLLLDDCLEAVIGLGPNLFYGVGIPACVLILRRPHRKQPDRRKKVLFINADREFTVGRNQNELGPEHVEKIVTVFQKGTPIPGYSRWVARDDLLAEGANLNIRRWVDNSPPPEPQDVRAHLYGGVPVEEVAAQAELFGAYGVDASMLFASRADDPDYYDFLPEGPAATVDRIVEQAAAKEASLRIAYAKWWSKGSALFGKLAEDGELMNLRAGMLASFTESIGGLGVLDEYRTAGIIADWWTHARYDMRALAAGGFGRVLEGWVDSTEAIVKPAEGSVSSSGSAQKAKVTVSGADRRRAMDQPIVRHLIPYFLKQYAVVEAEVAAAEAMYKEAADAVAAAKSSPGDGEDDGSATEEIVEPVSPEELARLELELTSCRKTRAAATKKRKALDDHFLPELMAAMQQVISDEQKTRDVVLAVVDEDLTGRLDAAVAVGRRELTAVFQRWEEKYAVSLSQLEEASGTAQGELEDWLEELGYGR</sequence>
<dbReference type="Proteomes" id="UP000199622">
    <property type="component" value="Unassembled WGS sequence"/>
</dbReference>
<evidence type="ECO:0000256" key="6">
    <source>
        <dbReference type="ARBA" id="ARBA00022747"/>
    </source>
</evidence>
<dbReference type="EC" id="2.1.1.72" evidence="2"/>
<proteinExistence type="inferred from homology"/>
<dbReference type="InterPro" id="IPR051537">
    <property type="entry name" value="DNA_Adenine_Mtase"/>
</dbReference>
<protein>
    <recommendedName>
        <fullName evidence="2">site-specific DNA-methyltransferase (adenine-specific)</fullName>
        <ecNumber evidence="2">2.1.1.72</ecNumber>
    </recommendedName>
</protein>
<keyword evidence="3" id="KW-0489">Methyltransferase</keyword>
<dbReference type="EMBL" id="FNSO01000004">
    <property type="protein sequence ID" value="SED58632.1"/>
    <property type="molecule type" value="Genomic_DNA"/>
</dbReference>
<dbReference type="Gene3D" id="1.20.1260.30">
    <property type="match status" value="1"/>
</dbReference>
<feature type="domain" description="N6 adenine-specific DNA methyltransferase N-terminal" evidence="9">
    <location>
        <begin position="9"/>
        <end position="91"/>
    </location>
</feature>
<dbReference type="Pfam" id="PF02384">
    <property type="entry name" value="N6_Mtase"/>
    <property type="match status" value="1"/>
</dbReference>
<keyword evidence="4" id="KW-0808">Transferase</keyword>
<comment type="similarity">
    <text evidence="1">Belongs to the N(4)/N(6)-methyltransferase family.</text>
</comment>
<evidence type="ECO:0000313" key="11">
    <source>
        <dbReference type="Proteomes" id="UP000199622"/>
    </source>
</evidence>
<keyword evidence="11" id="KW-1185">Reference proteome</keyword>
<reference evidence="11" key="1">
    <citation type="submission" date="2016-10" db="EMBL/GenBank/DDBJ databases">
        <authorList>
            <person name="Varghese N."/>
            <person name="Submissions S."/>
        </authorList>
    </citation>
    <scope>NUCLEOTIDE SEQUENCE [LARGE SCALE GENOMIC DNA]</scope>
    <source>
        <strain evidence="11">DSM 44544</strain>
    </source>
</reference>
<dbReference type="GO" id="GO:0009007">
    <property type="term" value="F:site-specific DNA-methyltransferase (adenine-specific) activity"/>
    <property type="evidence" value="ECO:0007669"/>
    <property type="project" value="UniProtKB-EC"/>
</dbReference>
<dbReference type="InterPro" id="IPR029063">
    <property type="entry name" value="SAM-dependent_MTases_sf"/>
</dbReference>
<dbReference type="AlphaFoldDB" id="A0A1H5BVU4"/>
<evidence type="ECO:0000256" key="2">
    <source>
        <dbReference type="ARBA" id="ARBA00011900"/>
    </source>
</evidence>
<dbReference type="STRING" id="208445.SAMN04489727_8475"/>
<dbReference type="GO" id="GO:0003677">
    <property type="term" value="F:DNA binding"/>
    <property type="evidence" value="ECO:0007669"/>
    <property type="project" value="InterPro"/>
</dbReference>
<evidence type="ECO:0000256" key="5">
    <source>
        <dbReference type="ARBA" id="ARBA00022691"/>
    </source>
</evidence>
<dbReference type="GO" id="GO:0008170">
    <property type="term" value="F:N-methyltransferase activity"/>
    <property type="evidence" value="ECO:0007669"/>
    <property type="project" value="InterPro"/>
</dbReference>
<keyword evidence="5" id="KW-0949">S-adenosyl-L-methionine</keyword>
<dbReference type="PANTHER" id="PTHR42933">
    <property type="entry name" value="SLR6095 PROTEIN"/>
    <property type="match status" value="1"/>
</dbReference>
<dbReference type="InterPro" id="IPR038333">
    <property type="entry name" value="T1MK-like_N_sf"/>
</dbReference>
<dbReference type="PRINTS" id="PR00507">
    <property type="entry name" value="N12N6MTFRASE"/>
</dbReference>
<evidence type="ECO:0000259" key="8">
    <source>
        <dbReference type="Pfam" id="PF02384"/>
    </source>
</evidence>
<evidence type="ECO:0000256" key="3">
    <source>
        <dbReference type="ARBA" id="ARBA00022603"/>
    </source>
</evidence>
<dbReference type="RefSeq" id="WP_091317750.1">
    <property type="nucleotide sequence ID" value="NZ_FNSO01000004.1"/>
</dbReference>
<keyword evidence="6" id="KW-0680">Restriction system</keyword>
<dbReference type="SUPFAM" id="SSF53335">
    <property type="entry name" value="S-adenosyl-L-methionine-dependent methyltransferases"/>
    <property type="match status" value="1"/>
</dbReference>
<dbReference type="Pfam" id="PF12161">
    <property type="entry name" value="HsdM_N"/>
    <property type="match status" value="1"/>
</dbReference>
<comment type="catalytic activity">
    <reaction evidence="7">
        <text>a 2'-deoxyadenosine in DNA + S-adenosyl-L-methionine = an N(6)-methyl-2'-deoxyadenosine in DNA + S-adenosyl-L-homocysteine + H(+)</text>
        <dbReference type="Rhea" id="RHEA:15197"/>
        <dbReference type="Rhea" id="RHEA-COMP:12418"/>
        <dbReference type="Rhea" id="RHEA-COMP:12419"/>
        <dbReference type="ChEBI" id="CHEBI:15378"/>
        <dbReference type="ChEBI" id="CHEBI:57856"/>
        <dbReference type="ChEBI" id="CHEBI:59789"/>
        <dbReference type="ChEBI" id="CHEBI:90615"/>
        <dbReference type="ChEBI" id="CHEBI:90616"/>
        <dbReference type="EC" id="2.1.1.72"/>
    </reaction>
</comment>
<dbReference type="Gene3D" id="3.40.50.150">
    <property type="entry name" value="Vaccinia Virus protein VP39"/>
    <property type="match status" value="1"/>
</dbReference>
<feature type="domain" description="DNA methylase adenine-specific" evidence="8">
    <location>
        <begin position="188"/>
        <end position="499"/>
    </location>
</feature>
<name>A0A1H5BVU4_9PSEU</name>
<gene>
    <name evidence="10" type="ORF">SAMN04489727_8475</name>
</gene>
<dbReference type="PANTHER" id="PTHR42933:SF3">
    <property type="entry name" value="TYPE I RESTRICTION ENZYME MJAVIII METHYLASE SUBUNIT"/>
    <property type="match status" value="1"/>
</dbReference>
<evidence type="ECO:0000256" key="7">
    <source>
        <dbReference type="ARBA" id="ARBA00047942"/>
    </source>
</evidence>
<dbReference type="InterPro" id="IPR022749">
    <property type="entry name" value="D12N6_MeTrfase_N"/>
</dbReference>
<dbReference type="GO" id="GO:0032259">
    <property type="term" value="P:methylation"/>
    <property type="evidence" value="ECO:0007669"/>
    <property type="project" value="UniProtKB-KW"/>
</dbReference>
<dbReference type="OrthoDB" id="9784823at2"/>
<evidence type="ECO:0000259" key="9">
    <source>
        <dbReference type="Pfam" id="PF12161"/>
    </source>
</evidence>
<evidence type="ECO:0000313" key="10">
    <source>
        <dbReference type="EMBL" id="SED58632.1"/>
    </source>
</evidence>
<accession>A0A1H5BVU4</accession>
<organism evidence="10 11">
    <name type="scientific">Amycolatopsis tolypomycina</name>
    <dbReference type="NCBI Taxonomy" id="208445"/>
    <lineage>
        <taxon>Bacteria</taxon>
        <taxon>Bacillati</taxon>
        <taxon>Actinomycetota</taxon>
        <taxon>Actinomycetes</taxon>
        <taxon>Pseudonocardiales</taxon>
        <taxon>Pseudonocardiaceae</taxon>
        <taxon>Amycolatopsis</taxon>
    </lineage>
</organism>
<dbReference type="InterPro" id="IPR003356">
    <property type="entry name" value="DNA_methylase_A-5"/>
</dbReference>
<dbReference type="GO" id="GO:0009307">
    <property type="term" value="P:DNA restriction-modification system"/>
    <property type="evidence" value="ECO:0007669"/>
    <property type="project" value="UniProtKB-KW"/>
</dbReference>